<reference evidence="3" key="1">
    <citation type="journal article" date="2023" name="Genome Biol. Evol.">
        <title>First Whole Genome Sequence and Flow Cytometry Genome Size Data for the Lichen-Forming Fungus Ramalina farinacea (Ascomycota).</title>
        <authorList>
            <person name="Llewellyn T."/>
            <person name="Mian S."/>
            <person name="Hill R."/>
            <person name="Leitch I.J."/>
            <person name="Gaya E."/>
        </authorList>
    </citation>
    <scope>NUCLEOTIDE SEQUENCE</scope>
    <source>
        <strain evidence="3">LIQ254RAFAR</strain>
    </source>
</reference>
<dbReference type="AlphaFoldDB" id="A0AA43TVH5"/>
<feature type="compositionally biased region" description="Polar residues" evidence="1">
    <location>
        <begin position="328"/>
        <end position="337"/>
    </location>
</feature>
<comment type="caution">
    <text evidence="3">The sequence shown here is derived from an EMBL/GenBank/DDBJ whole genome shotgun (WGS) entry which is preliminary data.</text>
</comment>
<feature type="chain" id="PRO_5041386481" evidence="2">
    <location>
        <begin position="21"/>
        <end position="408"/>
    </location>
</feature>
<organism evidence="3 4">
    <name type="scientific">Ramalina farinacea</name>
    <dbReference type="NCBI Taxonomy" id="258253"/>
    <lineage>
        <taxon>Eukaryota</taxon>
        <taxon>Fungi</taxon>
        <taxon>Dikarya</taxon>
        <taxon>Ascomycota</taxon>
        <taxon>Pezizomycotina</taxon>
        <taxon>Lecanoromycetes</taxon>
        <taxon>OSLEUM clade</taxon>
        <taxon>Lecanoromycetidae</taxon>
        <taxon>Lecanorales</taxon>
        <taxon>Lecanorineae</taxon>
        <taxon>Ramalinaceae</taxon>
        <taxon>Ramalina</taxon>
    </lineage>
</organism>
<sequence length="408" mass="43304">MKQVTLALFLFGLAAFQTAASPFPSFADPEASEEYAINLLERLFPDEYNNGTGLTETDLDKRQGRRLPRPGSSFLNYHSDLPSDSVAFGGNDTDLAGKYCTDASEYTSANGTTTNSTRFANIVADVHNLTNTKNYSDTQAMSDHLVLQAFLTVQELNNAMDYMTKLCDLTNQSTLVPGEQQRSPLSLVVGAVGGFVNQIAWKGGDINQVDWSAVTGSAAGLLLGFHVAAAFLGRLLTFGTFNQAGAQTAHVVNNPADTLLRPLARNTGNVRRRAVNTSRETITNLAVLASLRRIIQAQNARIAELEREARESGLSGRPSDDPLGASELRQTGFSTSRPVFGDPGASSSTSGGNTNITVYGANTDQGVCSVEQEAAAFAAGFGYLQGPLGFTHEDGVNAGLDNATGAFP</sequence>
<protein>
    <submittedName>
        <fullName evidence="3">Uncharacterized protein</fullName>
    </submittedName>
</protein>
<keyword evidence="2" id="KW-0732">Signal</keyword>
<name>A0AA43TVH5_9LECA</name>
<evidence type="ECO:0000313" key="4">
    <source>
        <dbReference type="Proteomes" id="UP001161017"/>
    </source>
</evidence>
<evidence type="ECO:0000256" key="2">
    <source>
        <dbReference type="SAM" id="SignalP"/>
    </source>
</evidence>
<feature type="region of interest" description="Disordered" evidence="1">
    <location>
        <begin position="307"/>
        <end position="353"/>
    </location>
</feature>
<gene>
    <name evidence="3" type="ORF">OHK93_000755</name>
</gene>
<keyword evidence="4" id="KW-1185">Reference proteome</keyword>
<evidence type="ECO:0000256" key="1">
    <source>
        <dbReference type="SAM" id="MobiDB-lite"/>
    </source>
</evidence>
<feature type="signal peptide" evidence="2">
    <location>
        <begin position="1"/>
        <end position="20"/>
    </location>
</feature>
<evidence type="ECO:0000313" key="3">
    <source>
        <dbReference type="EMBL" id="MDI1489558.1"/>
    </source>
</evidence>
<dbReference type="EMBL" id="JAPUFD010000010">
    <property type="protein sequence ID" value="MDI1489558.1"/>
    <property type="molecule type" value="Genomic_DNA"/>
</dbReference>
<proteinExistence type="predicted"/>
<accession>A0AA43TVH5</accession>
<dbReference type="Proteomes" id="UP001161017">
    <property type="component" value="Unassembled WGS sequence"/>
</dbReference>